<dbReference type="EMBL" id="CP012034">
    <property type="protein sequence ID" value="AKP67112.1"/>
    <property type="molecule type" value="Genomic_DNA"/>
</dbReference>
<dbReference type="InterPro" id="IPR029063">
    <property type="entry name" value="SAM-dependent_MTases_sf"/>
</dbReference>
<dbReference type="CDD" id="cd02440">
    <property type="entry name" value="AdoMet_MTases"/>
    <property type="match status" value="1"/>
</dbReference>
<dbReference type="PATRIC" id="fig|1007676.4.peg.1165"/>
<dbReference type="InterPro" id="IPR041698">
    <property type="entry name" value="Methyltransf_25"/>
</dbReference>
<gene>
    <name evidence="2" type="ORF">ABM34_05880</name>
</gene>
<dbReference type="Gene3D" id="3.40.50.150">
    <property type="entry name" value="Vaccinia Virus protein VP39"/>
    <property type="match status" value="1"/>
</dbReference>
<dbReference type="OrthoDB" id="9774345at2"/>
<keyword evidence="3" id="KW-1185">Reference proteome</keyword>
<dbReference type="Pfam" id="PF13649">
    <property type="entry name" value="Methyltransf_25"/>
    <property type="match status" value="1"/>
</dbReference>
<name>A0A0H4QGQ7_9LACO</name>
<dbReference type="GO" id="GO:0008168">
    <property type="term" value="F:methyltransferase activity"/>
    <property type="evidence" value="ECO:0007669"/>
    <property type="project" value="UniProtKB-KW"/>
</dbReference>
<dbReference type="AlphaFoldDB" id="A0A0H4QGQ7"/>
<feature type="domain" description="Methyltransferase" evidence="1">
    <location>
        <begin position="64"/>
        <end position="159"/>
    </location>
</feature>
<reference evidence="3" key="1">
    <citation type="submission" date="2015-07" db="EMBL/GenBank/DDBJ databases">
        <title>Lactobacillus ginsenosidimutans/EMML 3141/ whole genome sequencing.</title>
        <authorList>
            <person name="Kim M.K."/>
            <person name="Im W.-T."/>
            <person name="Srinivasan S."/>
            <person name="Lee J.-J."/>
        </authorList>
    </citation>
    <scope>NUCLEOTIDE SEQUENCE [LARGE SCALE GENOMIC DNA]</scope>
    <source>
        <strain evidence="3">EMML 3041</strain>
    </source>
</reference>
<sequence>MTFEKDIKDNQLNWNDRAAVHLNSKFYDVEDLITDSNKISITAQHDYDVVKPFLPNHNLSGQDVLHLQCHIGTDTLSWKRLGANKVVGLDFSDTALDYAKDLAKRAHIDIDYVQGDARFASSKISRQFDFIVTSMGTITWLPDLKDWAQSIAHLLNYGGTFLIRDDHPILAALNFGSMHVTSTYFNDHTDTYDSDSSYTDSSEHKIEHTTNHNWNHTFEEIINALVAAGLSIEFLGEYDKTEWKSLPYLRQKDDWFILPKKYPHIPLTFAIIAKKMV</sequence>
<accession>A0A0H4QGQ7</accession>
<evidence type="ECO:0000259" key="1">
    <source>
        <dbReference type="Pfam" id="PF13649"/>
    </source>
</evidence>
<organism evidence="2 3">
    <name type="scientific">Companilactobacillus ginsenosidimutans</name>
    <dbReference type="NCBI Taxonomy" id="1007676"/>
    <lineage>
        <taxon>Bacteria</taxon>
        <taxon>Bacillati</taxon>
        <taxon>Bacillota</taxon>
        <taxon>Bacilli</taxon>
        <taxon>Lactobacillales</taxon>
        <taxon>Lactobacillaceae</taxon>
        <taxon>Companilactobacillus</taxon>
    </lineage>
</organism>
<keyword evidence="2" id="KW-0489">Methyltransferase</keyword>
<proteinExistence type="predicted"/>
<evidence type="ECO:0000313" key="2">
    <source>
        <dbReference type="EMBL" id="AKP67112.1"/>
    </source>
</evidence>
<evidence type="ECO:0000313" key="3">
    <source>
        <dbReference type="Proteomes" id="UP000036106"/>
    </source>
</evidence>
<dbReference type="GO" id="GO:0032259">
    <property type="term" value="P:methylation"/>
    <property type="evidence" value="ECO:0007669"/>
    <property type="project" value="UniProtKB-KW"/>
</dbReference>
<protein>
    <submittedName>
        <fullName evidence="2">SAM-dependent methyltransferase</fullName>
    </submittedName>
</protein>
<keyword evidence="2" id="KW-0808">Transferase</keyword>
<dbReference type="SUPFAM" id="SSF53335">
    <property type="entry name" value="S-adenosyl-L-methionine-dependent methyltransferases"/>
    <property type="match status" value="1"/>
</dbReference>
<dbReference type="KEGG" id="lgn:ABM34_05880"/>
<dbReference type="Proteomes" id="UP000036106">
    <property type="component" value="Chromosome"/>
</dbReference>
<dbReference type="RefSeq" id="WP_048704210.1">
    <property type="nucleotide sequence ID" value="NZ_CP012034.1"/>
</dbReference>